<evidence type="ECO:0000259" key="3">
    <source>
        <dbReference type="SMART" id="SM00822"/>
    </source>
</evidence>
<dbReference type="PROSITE" id="PS00061">
    <property type="entry name" value="ADH_SHORT"/>
    <property type="match status" value="1"/>
</dbReference>
<dbReference type="InterPro" id="IPR020904">
    <property type="entry name" value="Sc_DH/Rdtase_CS"/>
</dbReference>
<dbReference type="OrthoDB" id="7745792at2"/>
<dbReference type="Gene3D" id="3.40.50.720">
    <property type="entry name" value="NAD(P)-binding Rossmann-like Domain"/>
    <property type="match status" value="1"/>
</dbReference>
<dbReference type="InterPro" id="IPR057326">
    <property type="entry name" value="KR_dom"/>
</dbReference>
<protein>
    <submittedName>
        <fullName evidence="4">SDR family oxidoreductase</fullName>
    </submittedName>
</protein>
<accession>A0A3N2R8B9</accession>
<name>A0A3N2R8B9_9RHOB</name>
<dbReference type="Proteomes" id="UP000268016">
    <property type="component" value="Unassembled WGS sequence"/>
</dbReference>
<dbReference type="EMBL" id="RDRB01000002">
    <property type="protein sequence ID" value="ROU03663.1"/>
    <property type="molecule type" value="Genomic_DNA"/>
</dbReference>
<evidence type="ECO:0000313" key="5">
    <source>
        <dbReference type="Proteomes" id="UP000268016"/>
    </source>
</evidence>
<proteinExistence type="inferred from homology"/>
<dbReference type="SUPFAM" id="SSF51735">
    <property type="entry name" value="NAD(P)-binding Rossmann-fold domains"/>
    <property type="match status" value="1"/>
</dbReference>
<dbReference type="CDD" id="cd05233">
    <property type="entry name" value="SDR_c"/>
    <property type="match status" value="1"/>
</dbReference>
<reference evidence="4 5" key="1">
    <citation type="submission" date="2018-10" db="EMBL/GenBank/DDBJ databases">
        <title>Histidinibacterium lentulum gen. nov., sp. nov., a marine bacterium from the culture broth of Picochlorum sp. 122.</title>
        <authorList>
            <person name="Wang G."/>
        </authorList>
    </citation>
    <scope>NUCLEOTIDE SEQUENCE [LARGE SCALE GENOMIC DNA]</scope>
    <source>
        <strain evidence="4 5">B17</strain>
    </source>
</reference>
<dbReference type="PANTHER" id="PTHR24321:SF15">
    <property type="entry name" value="OXIDOREDUCTASE UCPA"/>
    <property type="match status" value="1"/>
</dbReference>
<gene>
    <name evidence="4" type="ORF">EAT49_05030</name>
</gene>
<evidence type="ECO:0000256" key="2">
    <source>
        <dbReference type="ARBA" id="ARBA00023002"/>
    </source>
</evidence>
<organism evidence="4 5">
    <name type="scientific">Histidinibacterium lentulum</name>
    <dbReference type="NCBI Taxonomy" id="2480588"/>
    <lineage>
        <taxon>Bacteria</taxon>
        <taxon>Pseudomonadati</taxon>
        <taxon>Pseudomonadota</taxon>
        <taxon>Alphaproteobacteria</taxon>
        <taxon>Rhodobacterales</taxon>
        <taxon>Paracoccaceae</taxon>
        <taxon>Histidinibacterium</taxon>
    </lineage>
</organism>
<dbReference type="SMART" id="SM00822">
    <property type="entry name" value="PKS_KR"/>
    <property type="match status" value="1"/>
</dbReference>
<keyword evidence="5" id="KW-1185">Reference proteome</keyword>
<keyword evidence="2" id="KW-0560">Oxidoreductase</keyword>
<dbReference type="InterPro" id="IPR002347">
    <property type="entry name" value="SDR_fam"/>
</dbReference>
<dbReference type="PRINTS" id="PR00080">
    <property type="entry name" value="SDRFAMILY"/>
</dbReference>
<dbReference type="Pfam" id="PF13561">
    <property type="entry name" value="adh_short_C2"/>
    <property type="match status" value="1"/>
</dbReference>
<dbReference type="FunFam" id="3.40.50.720:FF:000084">
    <property type="entry name" value="Short-chain dehydrogenase reductase"/>
    <property type="match status" value="1"/>
</dbReference>
<comment type="caution">
    <text evidence="4">The sequence shown here is derived from an EMBL/GenBank/DDBJ whole genome shotgun (WGS) entry which is preliminary data.</text>
</comment>
<dbReference type="RefSeq" id="WP_123641197.1">
    <property type="nucleotide sequence ID" value="NZ_ML119082.1"/>
</dbReference>
<evidence type="ECO:0000313" key="4">
    <source>
        <dbReference type="EMBL" id="ROU03663.1"/>
    </source>
</evidence>
<feature type="domain" description="Ketoreductase" evidence="3">
    <location>
        <begin position="2"/>
        <end position="170"/>
    </location>
</feature>
<dbReference type="PRINTS" id="PR00081">
    <property type="entry name" value="GDHRDH"/>
</dbReference>
<evidence type="ECO:0000256" key="1">
    <source>
        <dbReference type="ARBA" id="ARBA00006484"/>
    </source>
</evidence>
<sequence>MAVYLVTGAASGIGRAVGELALKDGHEVLCLDRDARVTEVYADRERARAVVGDITRPEDCAAAVAEAVAVFGRLDGLSHNAGIQRYGSAEDTPDETWNEVIAVNLTGGFNMARAALPEIRKAKGALVFTGSVQSHATQGNVAAYTAAKHGLYGLVQSIAVDFAAEGVRANLVAPGSVRTPMLEWAVAQSDDPAGLWRVLDGMHPMGRIAEPEEVAGVILFLLSERARFVTGESVRVDGGLLSIIPGTPKESV</sequence>
<comment type="similarity">
    <text evidence="1">Belongs to the short-chain dehydrogenases/reductases (SDR) family.</text>
</comment>
<dbReference type="AlphaFoldDB" id="A0A3N2R8B9"/>
<dbReference type="InterPro" id="IPR036291">
    <property type="entry name" value="NAD(P)-bd_dom_sf"/>
</dbReference>
<dbReference type="GO" id="GO:0016491">
    <property type="term" value="F:oxidoreductase activity"/>
    <property type="evidence" value="ECO:0007669"/>
    <property type="project" value="UniProtKB-KW"/>
</dbReference>
<dbReference type="PANTHER" id="PTHR24321">
    <property type="entry name" value="DEHYDROGENASES, SHORT CHAIN"/>
    <property type="match status" value="1"/>
</dbReference>